<feature type="compositionally biased region" description="Basic and acidic residues" evidence="1">
    <location>
        <begin position="94"/>
        <end position="109"/>
    </location>
</feature>
<accession>A0ABQ5IFD2</accession>
<dbReference type="Proteomes" id="UP001151760">
    <property type="component" value="Unassembled WGS sequence"/>
</dbReference>
<feature type="region of interest" description="Disordered" evidence="1">
    <location>
        <begin position="84"/>
        <end position="134"/>
    </location>
</feature>
<protein>
    <recommendedName>
        <fullName evidence="4">Protein kinase-like domain, concanavalin A-like lectin/glucanase domain protein</fullName>
    </recommendedName>
</protein>
<organism evidence="2 3">
    <name type="scientific">Tanacetum coccineum</name>
    <dbReference type="NCBI Taxonomy" id="301880"/>
    <lineage>
        <taxon>Eukaryota</taxon>
        <taxon>Viridiplantae</taxon>
        <taxon>Streptophyta</taxon>
        <taxon>Embryophyta</taxon>
        <taxon>Tracheophyta</taxon>
        <taxon>Spermatophyta</taxon>
        <taxon>Magnoliopsida</taxon>
        <taxon>eudicotyledons</taxon>
        <taxon>Gunneridae</taxon>
        <taxon>Pentapetalae</taxon>
        <taxon>asterids</taxon>
        <taxon>campanulids</taxon>
        <taxon>Asterales</taxon>
        <taxon>Asteraceae</taxon>
        <taxon>Asteroideae</taxon>
        <taxon>Anthemideae</taxon>
        <taxon>Anthemidinae</taxon>
        <taxon>Tanacetum</taxon>
    </lineage>
</organism>
<evidence type="ECO:0000313" key="3">
    <source>
        <dbReference type="Proteomes" id="UP001151760"/>
    </source>
</evidence>
<name>A0ABQ5IFD2_9ASTR</name>
<dbReference type="EMBL" id="BQNB010020716">
    <property type="protein sequence ID" value="GJT98874.1"/>
    <property type="molecule type" value="Genomic_DNA"/>
</dbReference>
<feature type="compositionally biased region" description="Acidic residues" evidence="1">
    <location>
        <begin position="110"/>
        <end position="134"/>
    </location>
</feature>
<reference evidence="2" key="2">
    <citation type="submission" date="2022-01" db="EMBL/GenBank/DDBJ databases">
        <authorList>
            <person name="Yamashiro T."/>
            <person name="Shiraishi A."/>
            <person name="Satake H."/>
            <person name="Nakayama K."/>
        </authorList>
    </citation>
    <scope>NUCLEOTIDE SEQUENCE</scope>
</reference>
<proteinExistence type="predicted"/>
<evidence type="ECO:0000313" key="2">
    <source>
        <dbReference type="EMBL" id="GJT98874.1"/>
    </source>
</evidence>
<gene>
    <name evidence="2" type="ORF">Tco_1094392</name>
</gene>
<dbReference type="Gene3D" id="2.40.70.10">
    <property type="entry name" value="Acid Proteases"/>
    <property type="match status" value="1"/>
</dbReference>
<evidence type="ECO:0000256" key="1">
    <source>
        <dbReference type="SAM" id="MobiDB-lite"/>
    </source>
</evidence>
<feature type="region of interest" description="Disordered" evidence="1">
    <location>
        <begin position="23"/>
        <end position="47"/>
    </location>
</feature>
<sequence length="336" mass="39116">MSRASDRRLIELENQVQRLMKAHLAPMQPTQVKRSLPHGIKSPSKLLSPEYLSQSSVIEQNKNPSSPKRVHFVNSIVILNKENEAEEEGSVDPSKTEYTNRENANKTGEEVESEKEVDEETEGETKEEEEDDLEHFDTFPTMKELRYHEWLLKNPRPPWVKAKIRTGNVNNVKFSCMIGQFNKEQAYLDLESPINVMSRLRYNWIMSNRLEPRRKPSNPKKNCNFVGRVKGLRVFVGNFTYECDFMVLEDTTSVIDHYLGSVVFGKPFMEATRLVYNKEEGTVVFERDKERIIFKMPHKMDMFKQVDFVDRGADIIPLLVTESDDDNCEKTHYSDI</sequence>
<comment type="caution">
    <text evidence="2">The sequence shown here is derived from an EMBL/GenBank/DDBJ whole genome shotgun (WGS) entry which is preliminary data.</text>
</comment>
<evidence type="ECO:0008006" key="4">
    <source>
        <dbReference type="Google" id="ProtNLM"/>
    </source>
</evidence>
<reference evidence="2" key="1">
    <citation type="journal article" date="2022" name="Int. J. Mol. Sci.">
        <title>Draft Genome of Tanacetum Coccineum: Genomic Comparison of Closely Related Tanacetum-Family Plants.</title>
        <authorList>
            <person name="Yamashiro T."/>
            <person name="Shiraishi A."/>
            <person name="Nakayama K."/>
            <person name="Satake H."/>
        </authorList>
    </citation>
    <scope>NUCLEOTIDE SEQUENCE</scope>
</reference>
<dbReference type="InterPro" id="IPR021109">
    <property type="entry name" value="Peptidase_aspartic_dom_sf"/>
</dbReference>
<keyword evidence="3" id="KW-1185">Reference proteome</keyword>